<dbReference type="EMBL" id="LCFQ01000013">
    <property type="protein sequence ID" value="KKS97425.1"/>
    <property type="molecule type" value="Genomic_DNA"/>
</dbReference>
<protein>
    <recommendedName>
        <fullName evidence="4">Phosphoesterase RecJ domain protein</fullName>
    </recommendedName>
</protein>
<dbReference type="Gene3D" id="3.90.1640.10">
    <property type="entry name" value="inorganic pyrophosphatase (n-terminal core)"/>
    <property type="match status" value="1"/>
</dbReference>
<dbReference type="STRING" id="1618578.UV74_C0013G0547"/>
<dbReference type="Proteomes" id="UP000034090">
    <property type="component" value="Unassembled WGS sequence"/>
</dbReference>
<dbReference type="InterPro" id="IPR038763">
    <property type="entry name" value="DHH_sf"/>
</dbReference>
<accession>A0A0G1DHT1</accession>
<dbReference type="AlphaFoldDB" id="A0A0G1DHT1"/>
<organism evidence="2 3">
    <name type="scientific">Candidatus Woesebacteria bacterium GW2011_GWB1_43_14</name>
    <dbReference type="NCBI Taxonomy" id="1618578"/>
    <lineage>
        <taxon>Bacteria</taxon>
        <taxon>Candidatus Woeseibacteriota</taxon>
    </lineage>
</organism>
<proteinExistence type="predicted"/>
<feature type="region of interest" description="Disordered" evidence="1">
    <location>
        <begin position="235"/>
        <end position="275"/>
    </location>
</feature>
<name>A0A0G1DHT1_9BACT</name>
<reference evidence="2 3" key="1">
    <citation type="journal article" date="2015" name="Nature">
        <title>rRNA introns, odd ribosomes, and small enigmatic genomes across a large radiation of phyla.</title>
        <authorList>
            <person name="Brown C.T."/>
            <person name="Hug L.A."/>
            <person name="Thomas B.C."/>
            <person name="Sharon I."/>
            <person name="Castelle C.J."/>
            <person name="Singh A."/>
            <person name="Wilkins M.J."/>
            <person name="Williams K.H."/>
            <person name="Banfield J.F."/>
        </authorList>
    </citation>
    <scope>NUCLEOTIDE SEQUENCE [LARGE SCALE GENOMIC DNA]</scope>
</reference>
<sequence>MSASIKTLASETNSVLILLPKSPYFDQVAAGLSLGLVLEKEKETQVFCPTPMTVEFNRLVGVDKVAGELGNKNLKISFTDYDANNIERVSYDVDGSECRLTVIPKPDFAPPQKDQVSLSFSGVSSDLVIMIGGANETHFPILSSPEFSKAKLVHIGVHDLALASKQEFVSLSRPGSSISEVVGRIIAEDYKDKLDRDVASNLLTGLHEGSKNFSSQYVSSDTFKLASELMTAGGRRNIKEPLPGLTPPHPAEAEIEKEPTPPWSRLKPSKGTSIS</sequence>
<evidence type="ECO:0000256" key="1">
    <source>
        <dbReference type="SAM" id="MobiDB-lite"/>
    </source>
</evidence>
<evidence type="ECO:0000313" key="3">
    <source>
        <dbReference type="Proteomes" id="UP000034090"/>
    </source>
</evidence>
<evidence type="ECO:0000313" key="2">
    <source>
        <dbReference type="EMBL" id="KKS97425.1"/>
    </source>
</evidence>
<comment type="caution">
    <text evidence="2">The sequence shown here is derived from an EMBL/GenBank/DDBJ whole genome shotgun (WGS) entry which is preliminary data.</text>
</comment>
<evidence type="ECO:0008006" key="4">
    <source>
        <dbReference type="Google" id="ProtNLM"/>
    </source>
</evidence>
<dbReference type="SUPFAM" id="SSF64182">
    <property type="entry name" value="DHH phosphoesterases"/>
    <property type="match status" value="1"/>
</dbReference>
<gene>
    <name evidence="2" type="ORF">UV74_C0013G0547</name>
</gene>